<reference evidence="9" key="3">
    <citation type="submission" date="2025-09" db="UniProtKB">
        <authorList>
            <consortium name="Ensembl"/>
        </authorList>
    </citation>
    <scope>IDENTIFICATION</scope>
</reference>
<dbReference type="PROSITE" id="PS00107">
    <property type="entry name" value="PROTEIN_KINASE_ATP"/>
    <property type="match status" value="1"/>
</dbReference>
<evidence type="ECO:0000256" key="1">
    <source>
        <dbReference type="ARBA" id="ARBA00022527"/>
    </source>
</evidence>
<keyword evidence="10" id="KW-1185">Reference proteome</keyword>
<dbReference type="STRING" id="42514.ENSPNAP00000008009"/>
<feature type="domain" description="Protein kinase" evidence="8">
    <location>
        <begin position="11"/>
        <end position="352"/>
    </location>
</feature>
<evidence type="ECO:0000256" key="2">
    <source>
        <dbReference type="ARBA" id="ARBA00022679"/>
    </source>
</evidence>
<dbReference type="Gene3D" id="1.10.510.10">
    <property type="entry name" value="Transferase(Phosphotransferase) domain 1"/>
    <property type="match status" value="1"/>
</dbReference>
<feature type="compositionally biased region" description="Basic and acidic residues" evidence="7">
    <location>
        <begin position="420"/>
        <end position="432"/>
    </location>
</feature>
<keyword evidence="4" id="KW-0418">Kinase</keyword>
<dbReference type="InterPro" id="IPR017441">
    <property type="entry name" value="Protein_kinase_ATP_BS"/>
</dbReference>
<protein>
    <recommendedName>
        <fullName evidence="8">Protein kinase domain-containing protein</fullName>
    </recommendedName>
</protein>
<keyword evidence="5 6" id="KW-0067">ATP-binding</keyword>
<feature type="binding site" evidence="6">
    <location>
        <position position="40"/>
    </location>
    <ligand>
        <name>ATP</name>
        <dbReference type="ChEBI" id="CHEBI:30616"/>
    </ligand>
</feature>
<organism evidence="9 10">
    <name type="scientific">Pygocentrus nattereri</name>
    <name type="common">Red-bellied piranha</name>
    <dbReference type="NCBI Taxonomy" id="42514"/>
    <lineage>
        <taxon>Eukaryota</taxon>
        <taxon>Metazoa</taxon>
        <taxon>Chordata</taxon>
        <taxon>Craniata</taxon>
        <taxon>Vertebrata</taxon>
        <taxon>Euteleostomi</taxon>
        <taxon>Actinopterygii</taxon>
        <taxon>Neopterygii</taxon>
        <taxon>Teleostei</taxon>
        <taxon>Ostariophysi</taxon>
        <taxon>Characiformes</taxon>
        <taxon>Characoidei</taxon>
        <taxon>Pygocentrus</taxon>
    </lineage>
</organism>
<dbReference type="Gene3D" id="3.30.200.20">
    <property type="entry name" value="Phosphorylase Kinase, domain 1"/>
    <property type="match status" value="1"/>
</dbReference>
<dbReference type="GO" id="GO:0004674">
    <property type="term" value="F:protein serine/threonine kinase activity"/>
    <property type="evidence" value="ECO:0007669"/>
    <property type="project" value="UniProtKB-KW"/>
</dbReference>
<reference evidence="9" key="2">
    <citation type="submission" date="2025-08" db="UniProtKB">
        <authorList>
            <consortium name="Ensembl"/>
        </authorList>
    </citation>
    <scope>IDENTIFICATION</scope>
</reference>
<evidence type="ECO:0000313" key="9">
    <source>
        <dbReference type="Ensembl" id="ENSPNAP00000008009.1"/>
    </source>
</evidence>
<dbReference type="AlphaFoldDB" id="A0A3B4CC31"/>
<dbReference type="PROSITE" id="PS00108">
    <property type="entry name" value="PROTEIN_KINASE_ST"/>
    <property type="match status" value="1"/>
</dbReference>
<reference evidence="9 10" key="1">
    <citation type="submission" date="2020-10" db="EMBL/GenBank/DDBJ databases">
        <title>Pygocentrus nattereri (red-bellied piranha) genome, fPygNat1, primary haplotype.</title>
        <authorList>
            <person name="Myers G."/>
            <person name="Meyer A."/>
            <person name="Karagic N."/>
            <person name="Pippel M."/>
            <person name="Winkler S."/>
            <person name="Tracey A."/>
            <person name="Wood J."/>
            <person name="Formenti G."/>
            <person name="Howe K."/>
            <person name="Fedrigo O."/>
            <person name="Jarvis E.D."/>
        </authorList>
    </citation>
    <scope>NUCLEOTIDE SEQUENCE [LARGE SCALE GENOMIC DNA]</scope>
</reference>
<dbReference type="Ensembl" id="ENSPNAT00000000876.2">
    <property type="protein sequence ID" value="ENSPNAP00000008009.1"/>
    <property type="gene ID" value="ENSPNAG00000002876.2"/>
</dbReference>
<dbReference type="GO" id="GO:0005524">
    <property type="term" value="F:ATP binding"/>
    <property type="evidence" value="ECO:0007669"/>
    <property type="project" value="UniProtKB-UniRule"/>
</dbReference>
<keyword evidence="1" id="KW-0723">Serine/threonine-protein kinase</keyword>
<evidence type="ECO:0000256" key="7">
    <source>
        <dbReference type="SAM" id="MobiDB-lite"/>
    </source>
</evidence>
<dbReference type="GO" id="GO:0005634">
    <property type="term" value="C:nucleus"/>
    <property type="evidence" value="ECO:0007669"/>
    <property type="project" value="TreeGrafter"/>
</dbReference>
<dbReference type="Proteomes" id="UP001501920">
    <property type="component" value="Chromosome 7"/>
</dbReference>
<keyword evidence="3 6" id="KW-0547">Nucleotide-binding</keyword>
<dbReference type="PANTHER" id="PTHR24058:SF46">
    <property type="entry name" value="HOMEODOMAIN-INTERACTING PROTEIN KINASE 4"/>
    <property type="match status" value="1"/>
</dbReference>
<evidence type="ECO:0000256" key="4">
    <source>
        <dbReference type="ARBA" id="ARBA00022777"/>
    </source>
</evidence>
<dbReference type="SUPFAM" id="SSF56112">
    <property type="entry name" value="Protein kinase-like (PK-like)"/>
    <property type="match status" value="1"/>
</dbReference>
<dbReference type="InterPro" id="IPR050494">
    <property type="entry name" value="Ser_Thr_dual-spec_kinase"/>
</dbReference>
<accession>A0A3B4CC31</accession>
<gene>
    <name evidence="9" type="primary">HIPK4</name>
</gene>
<dbReference type="PANTHER" id="PTHR24058">
    <property type="entry name" value="DUAL SPECIFICITY PROTEIN KINASE"/>
    <property type="match status" value="1"/>
</dbReference>
<proteinExistence type="predicted"/>
<sequence length="670" mass="75354">MEDIYSDTEVYHPLAVVGKGTFGKVLQCWRASDGELVALKALTTGAHMRGLITNERRLTAALTRLDVDSSHIVHFIDSFRHHNEHFLVLEMLEKNLYELQKENGFSPLPIRHIRTISCQLLRALAKLKEMAIIHADIKPENVMIVDQLRFPFRVKLIDFGSASFYKDVHFVKEPYIQSRFYRSPEILLGLPFSEKVDMWSLGCVMAELYLGWPLYPGESEFEQVCYICETQGLPSPHLLNVATKTNQFFKPIKTVHGKLLWQLRPTGHRTGPNGGHTEGKDSGTPERRKYILRSLDQLYSVHGPEHDQVFGREHTAAALADRYCMVEIIKQMLTVDSCHRIKPSAALQHPFITLTHLHGSKAHYYDLSFQELQKALIPNRSSEDHSDHSWNPTAEHQNPLLFYEDQHKRGFPPELSNQEEAGHQCSEGDHHGNQPFCDGSNSRAHGLDPQHHDPCCGLHLVGTYQLNKVDDLIEKVEELHTANTGGQEAQAGWFGDAAVGSGQNANVVDELQACPQSIDAEHGLVKVPLMWPQTELASMLTPANNTTQSIKQLNVRPSRSDPTSHPSSLQVHAGNSSFSASSSISLEMFFSPKPLDPPEEPGDPPQLFPAEMQPNHQDLLAQGQQFCSYSELEVSRSSVSTIIYVLFQAERYKSTVLTCEFCNSQCFLCL</sequence>
<name>A0A3B4CC31_PYGNA</name>
<evidence type="ECO:0000256" key="6">
    <source>
        <dbReference type="PROSITE-ProRule" id="PRU10141"/>
    </source>
</evidence>
<evidence type="ECO:0000256" key="3">
    <source>
        <dbReference type="ARBA" id="ARBA00022741"/>
    </source>
</evidence>
<dbReference type="Pfam" id="PF00069">
    <property type="entry name" value="Pkinase"/>
    <property type="match status" value="1"/>
</dbReference>
<feature type="region of interest" description="Disordered" evidence="7">
    <location>
        <begin position="408"/>
        <end position="445"/>
    </location>
</feature>
<dbReference type="PROSITE" id="PS50011">
    <property type="entry name" value="PROTEIN_KINASE_DOM"/>
    <property type="match status" value="1"/>
</dbReference>
<dbReference type="InterPro" id="IPR000719">
    <property type="entry name" value="Prot_kinase_dom"/>
</dbReference>
<keyword evidence="2" id="KW-0808">Transferase</keyword>
<evidence type="ECO:0000313" key="10">
    <source>
        <dbReference type="Proteomes" id="UP001501920"/>
    </source>
</evidence>
<dbReference type="InterPro" id="IPR011009">
    <property type="entry name" value="Kinase-like_dom_sf"/>
</dbReference>
<dbReference type="GO" id="GO:0005737">
    <property type="term" value="C:cytoplasm"/>
    <property type="evidence" value="ECO:0007669"/>
    <property type="project" value="TreeGrafter"/>
</dbReference>
<dbReference type="SMART" id="SM00220">
    <property type="entry name" value="S_TKc"/>
    <property type="match status" value="1"/>
</dbReference>
<evidence type="ECO:0000259" key="8">
    <source>
        <dbReference type="PROSITE" id="PS50011"/>
    </source>
</evidence>
<evidence type="ECO:0000256" key="5">
    <source>
        <dbReference type="ARBA" id="ARBA00022840"/>
    </source>
</evidence>
<dbReference type="GO" id="GO:0004713">
    <property type="term" value="F:protein tyrosine kinase activity"/>
    <property type="evidence" value="ECO:0007669"/>
    <property type="project" value="TreeGrafter"/>
</dbReference>
<dbReference type="GeneTree" id="ENSGT00940000161512"/>
<feature type="region of interest" description="Disordered" evidence="7">
    <location>
        <begin position="265"/>
        <end position="285"/>
    </location>
</feature>
<dbReference type="InterPro" id="IPR008271">
    <property type="entry name" value="Ser/Thr_kinase_AS"/>
</dbReference>
<feature type="region of interest" description="Disordered" evidence="7">
    <location>
        <begin position="554"/>
        <end position="575"/>
    </location>
</feature>